<reference evidence="1" key="1">
    <citation type="journal article" date="2005" name="BMC Biol.">
        <title>The sequence of rice chromosomes 11 and 12, rich in disease resistance genes and recent gene duplications.</title>
        <authorList>
            <consortium name="The rice chromosomes 11 and 12 sequencing consortia"/>
        </authorList>
    </citation>
    <scope>NUCLEOTIDE SEQUENCE [LARGE SCALE GENOMIC DNA]</scope>
</reference>
<evidence type="ECO:0000313" key="1">
    <source>
        <dbReference type="EMBL" id="ABA96915.1"/>
    </source>
</evidence>
<reference evidence="1" key="2">
    <citation type="submission" date="2005-04" db="EMBL/GenBank/DDBJ databases">
        <authorList>
            <person name="Buell C.R."/>
            <person name="Wing R.A."/>
            <person name="McCombie W.A."/>
            <person name="Ouyang S."/>
        </authorList>
    </citation>
    <scope>NUCLEOTIDE SEQUENCE</scope>
</reference>
<organism evidence="1">
    <name type="scientific">Oryza sativa subsp. japonica</name>
    <name type="common">Rice</name>
    <dbReference type="NCBI Taxonomy" id="39947"/>
    <lineage>
        <taxon>Eukaryota</taxon>
        <taxon>Viridiplantae</taxon>
        <taxon>Streptophyta</taxon>
        <taxon>Embryophyta</taxon>
        <taxon>Tracheophyta</taxon>
        <taxon>Spermatophyta</taxon>
        <taxon>Magnoliopsida</taxon>
        <taxon>Liliopsida</taxon>
        <taxon>Poales</taxon>
        <taxon>Poaceae</taxon>
        <taxon>BOP clade</taxon>
        <taxon>Oryzoideae</taxon>
        <taxon>Oryzeae</taxon>
        <taxon>Oryzinae</taxon>
        <taxon>Oryza</taxon>
        <taxon>Oryza sativa</taxon>
    </lineage>
</organism>
<dbReference type="AlphaFoldDB" id="Q2QUW6"/>
<name>Q2QUW6_ORYSJ</name>
<dbReference type="EMBL" id="DP000011">
    <property type="protein sequence ID" value="ABA96915.1"/>
    <property type="molecule type" value="Genomic_DNA"/>
</dbReference>
<reference evidence="1" key="3">
    <citation type="submission" date="2006-01" db="EMBL/GenBank/DDBJ databases">
        <authorList>
            <person name="Buell R."/>
        </authorList>
    </citation>
    <scope>NUCLEOTIDE SEQUENCE</scope>
</reference>
<gene>
    <name evidence="1" type="ordered locus">LOC_Os12g14850</name>
</gene>
<sequence>MAKAEESRWCPTRPKASWVKSKWRRVYAEGRRLRHNKSNFKETQGAIPAAQARLPLGQHSPIGPLEAHVSKLHCVPTQTSLS</sequence>
<protein>
    <submittedName>
        <fullName evidence="1">Uncharacterized protein</fullName>
    </submittedName>
</protein>
<accession>Q2QUW6</accession>
<proteinExistence type="predicted"/>